<feature type="region of interest" description="Disordered" evidence="9">
    <location>
        <begin position="478"/>
        <end position="505"/>
    </location>
</feature>
<evidence type="ECO:0000259" key="11">
    <source>
        <dbReference type="PROSITE" id="PS51194"/>
    </source>
</evidence>
<dbReference type="InterPro" id="IPR000330">
    <property type="entry name" value="SNF2_N"/>
</dbReference>
<comment type="similarity">
    <text evidence="2">Belongs to the SNF2/RAD54 helicase family.</text>
</comment>
<dbReference type="Gene3D" id="3.40.50.10810">
    <property type="entry name" value="Tandem AAA-ATPase domain"/>
    <property type="match status" value="1"/>
</dbReference>
<evidence type="ECO:0000256" key="7">
    <source>
        <dbReference type="ARBA" id="ARBA00023125"/>
    </source>
</evidence>
<proteinExistence type="inferred from homology"/>
<evidence type="ECO:0000256" key="8">
    <source>
        <dbReference type="ARBA" id="ARBA00023242"/>
    </source>
</evidence>
<dbReference type="SUPFAM" id="SSF52540">
    <property type="entry name" value="P-loop containing nucleoside triphosphate hydrolases"/>
    <property type="match status" value="2"/>
</dbReference>
<dbReference type="PROSITE" id="PS51192">
    <property type="entry name" value="HELICASE_ATP_BIND_1"/>
    <property type="match status" value="1"/>
</dbReference>
<accession>A0A1V6QRW8</accession>
<gene>
    <name evidence="12" type="ORF">PENSOL_c046G05891</name>
</gene>
<feature type="compositionally biased region" description="Low complexity" evidence="9">
    <location>
        <begin position="167"/>
        <end position="177"/>
    </location>
</feature>
<sequence length="1414" mass="159436">MSSGKDPQDWTVDELVTFLCRDKPGQWSCNLPCPDLVALESSLRENMIAGANFLLFDDYYVKELGIKAIAHRQYLMLAIKWLQRRSSKFQAQRQQEQQAPKALPSEDELSPEPPLDVIDPNTSLDNPINPTTPDDATNPNPLHDALPPAQTEGKKPRRMETTIIERPPSSSLLEPPSTHQQPAPNPIFGNVSFFDHLMKTYPPNDADVLSLLGESSSEGEYDTETREEMEEDERQFRLDIPPDTSGTLRDAEFNETVDEYIHSRKAQFIEIRLPKEQPKGFQIWVSGQKFPSMKSQISTRLVHLEKRCQALRKALAEAQHSSRSSLVQACACLDPTVIDICLDQWKLSVLEKASPPAKVARPPRTPRPEKPKVNSDGEETLSSDSDSIHDTEEENMSSDWDFVHDTDGPAEQSEHSIRLAFSSDPEDSSDLEDNEENEALQDQEEPGSREAHQYGPFHDSSSDEDLGHLFYEEEKYEPPAAKRRRLKENSVHQDNQTSPLMPMATLPTDQGVVLPSKECEAEGQTEANTDPVNPVRLNTHEPADLASDNGSETDDAVCVFDNVYPMMWATIEESGNRIHLVAKALTGLPKIRLTQLSKFLGSYMPCVYREYTRDALNHMSDDSSVIEGMDPEESHSAMLMTALFVSWINVIQVPQVPHGAFTAKEVKAALMAIGEDLDEDQFQTFFECLNDLLKGYRKWLTLSPRLKPHKQSPTGHQTSKRKRQMTLTRAQEEGQHRKNQQDQDKRILLESQSSTTLKPVSFQEPVIYLDPYIGKYVKEHQLSGIQFMFREIIQNNREEGCLLAHTMGLGKSMQVISFLVTIAAAGASQDPAIRDQIPNELRVSKTLLLCPAALIQNWRDEFALWSPRNHKLGKIWSIPAKNQTVDRTGEIGAWNNEGGILILSYNIFRNIVKDKAEKNEEQAQQLVNENVKRWVLDGPTLVVVDEAQNLRNHESQIAEAASRLRTRKRIALTGTPISNSLEDYYWMVDWVAPQYLGTFADFNDKFIKTIENGSHIGSSRAERREALQRQELFLAIINPKVQRMDMSALTAELPRKYEFSIYFEPTKFQKTVYNLFVDDLIKGKCKVVSTKLMSFLNLLQLCCIHPALFKVQLETRDVKNGSLHQQSPSNDEHSTHLGLNMPTQEKVPPSVMSSEMESLLNGVPDLLDPSLSSRVAILNEIVNQAIALGDKVLVFSSSIPTLHYLAELMGRAQMNYCLIEGNVGPAGRPERIDIFNNDPKTHVCLISTRAGGVGLNIQGANRVVIFDFLFNPTWEAQATGRAYRIGQKKPVYVYRMIAGGTFEEKLHAKNLFKSQLAYRIVDQKNLVRKGSKYEDPYLVPCTTSSQSGGIDELALAQDPEMMNRLGSSECARFILAVKLSAEEVDPEDRLTVSERQSVEDELRLRRMQITSVDG</sequence>
<feature type="region of interest" description="Disordered" evidence="9">
    <location>
        <begin position="354"/>
        <end position="464"/>
    </location>
</feature>
<evidence type="ECO:0000256" key="5">
    <source>
        <dbReference type="ARBA" id="ARBA00022806"/>
    </source>
</evidence>
<dbReference type="CDD" id="cd18793">
    <property type="entry name" value="SF2_C_SNF"/>
    <property type="match status" value="1"/>
</dbReference>
<dbReference type="InterPro" id="IPR014001">
    <property type="entry name" value="Helicase_ATP-bd"/>
</dbReference>
<evidence type="ECO:0000256" key="3">
    <source>
        <dbReference type="ARBA" id="ARBA00022741"/>
    </source>
</evidence>
<dbReference type="EMBL" id="MDYO01000046">
    <property type="protein sequence ID" value="OQD91958.1"/>
    <property type="molecule type" value="Genomic_DNA"/>
</dbReference>
<dbReference type="GO" id="GO:0005634">
    <property type="term" value="C:nucleus"/>
    <property type="evidence" value="ECO:0007669"/>
    <property type="project" value="UniProtKB-SubCell"/>
</dbReference>
<dbReference type="Gene3D" id="3.40.50.300">
    <property type="entry name" value="P-loop containing nucleotide triphosphate hydrolases"/>
    <property type="match status" value="1"/>
</dbReference>
<feature type="region of interest" description="Disordered" evidence="9">
    <location>
        <begin position="706"/>
        <end position="746"/>
    </location>
</feature>
<feature type="compositionally biased region" description="Low complexity" evidence="9">
    <location>
        <begin position="90"/>
        <end position="99"/>
    </location>
</feature>
<name>A0A1V6QRW8_9EURO</name>
<dbReference type="GO" id="GO:0005524">
    <property type="term" value="F:ATP binding"/>
    <property type="evidence" value="ECO:0007669"/>
    <property type="project" value="UniProtKB-KW"/>
</dbReference>
<keyword evidence="7" id="KW-0238">DNA-binding</keyword>
<reference evidence="13" key="1">
    <citation type="journal article" date="2017" name="Nat. Microbiol.">
        <title>Global analysis of biosynthetic gene clusters reveals vast potential of secondary metabolite production in Penicillium species.</title>
        <authorList>
            <person name="Nielsen J.C."/>
            <person name="Grijseels S."/>
            <person name="Prigent S."/>
            <person name="Ji B."/>
            <person name="Dainat J."/>
            <person name="Nielsen K.F."/>
            <person name="Frisvad J.C."/>
            <person name="Workman M."/>
            <person name="Nielsen J."/>
        </authorList>
    </citation>
    <scope>NUCLEOTIDE SEQUENCE [LARGE SCALE GENOMIC DNA]</scope>
    <source>
        <strain evidence="13">IBT 29525</strain>
    </source>
</reference>
<dbReference type="InterPro" id="IPR027417">
    <property type="entry name" value="P-loop_NTPase"/>
</dbReference>
<evidence type="ECO:0000313" key="12">
    <source>
        <dbReference type="EMBL" id="OQD91958.1"/>
    </source>
</evidence>
<dbReference type="PANTHER" id="PTHR45797:SF1">
    <property type="entry name" value="HELICASE ARIP4"/>
    <property type="match status" value="1"/>
</dbReference>
<feature type="compositionally biased region" description="Low complexity" evidence="9">
    <location>
        <begin position="125"/>
        <end position="141"/>
    </location>
</feature>
<dbReference type="SMART" id="SM00487">
    <property type="entry name" value="DEXDc"/>
    <property type="match status" value="1"/>
</dbReference>
<dbReference type="Gene3D" id="1.10.150.50">
    <property type="entry name" value="Transcription Factor, Ets-1"/>
    <property type="match status" value="1"/>
</dbReference>
<evidence type="ECO:0000256" key="9">
    <source>
        <dbReference type="SAM" id="MobiDB-lite"/>
    </source>
</evidence>
<keyword evidence="4" id="KW-0378">Hydrolase</keyword>
<dbReference type="PROSITE" id="PS51194">
    <property type="entry name" value="HELICASE_CTER"/>
    <property type="match status" value="1"/>
</dbReference>
<evidence type="ECO:0000256" key="4">
    <source>
        <dbReference type="ARBA" id="ARBA00022801"/>
    </source>
</evidence>
<feature type="compositionally biased region" description="Acidic residues" evidence="9">
    <location>
        <begin position="217"/>
        <end position="233"/>
    </location>
</feature>
<feature type="region of interest" description="Disordered" evidence="9">
    <location>
        <begin position="215"/>
        <end position="249"/>
    </location>
</feature>
<feature type="compositionally biased region" description="Basic and acidic residues" evidence="9">
    <location>
        <begin position="366"/>
        <end position="375"/>
    </location>
</feature>
<comment type="caution">
    <text evidence="12">The sequence shown here is derived from an EMBL/GenBank/DDBJ whole genome shotgun (WGS) entry which is preliminary data.</text>
</comment>
<dbReference type="STRING" id="60172.A0A1V6QRW8"/>
<dbReference type="InterPro" id="IPR038718">
    <property type="entry name" value="SNF2-like_sf"/>
</dbReference>
<feature type="domain" description="Helicase C-terminal" evidence="11">
    <location>
        <begin position="1180"/>
        <end position="1328"/>
    </location>
</feature>
<dbReference type="InterPro" id="IPR044574">
    <property type="entry name" value="ARIP4-like"/>
</dbReference>
<evidence type="ECO:0000256" key="6">
    <source>
        <dbReference type="ARBA" id="ARBA00022840"/>
    </source>
</evidence>
<feature type="compositionally biased region" description="Acidic residues" evidence="9">
    <location>
        <begin position="424"/>
        <end position="445"/>
    </location>
</feature>
<dbReference type="InterPro" id="IPR056026">
    <property type="entry name" value="DUF7607"/>
</dbReference>
<evidence type="ECO:0000313" key="13">
    <source>
        <dbReference type="Proteomes" id="UP000191612"/>
    </source>
</evidence>
<dbReference type="InterPro" id="IPR013761">
    <property type="entry name" value="SAM/pointed_sf"/>
</dbReference>
<dbReference type="GO" id="GO:0016887">
    <property type="term" value="F:ATP hydrolysis activity"/>
    <property type="evidence" value="ECO:0007669"/>
    <property type="project" value="InterPro"/>
</dbReference>
<dbReference type="Pfam" id="PF00176">
    <property type="entry name" value="SNF2-rel_dom"/>
    <property type="match status" value="1"/>
</dbReference>
<keyword evidence="6" id="KW-0067">ATP-binding</keyword>
<dbReference type="GO" id="GO:0003677">
    <property type="term" value="F:DNA binding"/>
    <property type="evidence" value="ECO:0007669"/>
    <property type="project" value="UniProtKB-KW"/>
</dbReference>
<dbReference type="SMART" id="SM00490">
    <property type="entry name" value="HELICc"/>
    <property type="match status" value="1"/>
</dbReference>
<evidence type="ECO:0000256" key="1">
    <source>
        <dbReference type="ARBA" id="ARBA00004123"/>
    </source>
</evidence>
<comment type="subcellular location">
    <subcellularLocation>
        <location evidence="1">Nucleus</location>
    </subcellularLocation>
</comment>
<dbReference type="InterPro" id="IPR001650">
    <property type="entry name" value="Helicase_C-like"/>
</dbReference>
<evidence type="ECO:0000256" key="2">
    <source>
        <dbReference type="ARBA" id="ARBA00007025"/>
    </source>
</evidence>
<dbReference type="InterPro" id="IPR049730">
    <property type="entry name" value="SNF2/RAD54-like_C"/>
</dbReference>
<dbReference type="PANTHER" id="PTHR45797">
    <property type="entry name" value="RAD54-LIKE"/>
    <property type="match status" value="1"/>
</dbReference>
<dbReference type="Pfam" id="PF00271">
    <property type="entry name" value="Helicase_C"/>
    <property type="match status" value="1"/>
</dbReference>
<keyword evidence="3" id="KW-0547">Nucleotide-binding</keyword>
<dbReference type="SUPFAM" id="SSF47769">
    <property type="entry name" value="SAM/Pointed domain"/>
    <property type="match status" value="1"/>
</dbReference>
<dbReference type="Proteomes" id="UP000191612">
    <property type="component" value="Unassembled WGS sequence"/>
</dbReference>
<feature type="region of interest" description="Disordered" evidence="9">
    <location>
        <begin position="90"/>
        <end position="187"/>
    </location>
</feature>
<feature type="region of interest" description="Disordered" evidence="9">
    <location>
        <begin position="1120"/>
        <end position="1148"/>
    </location>
</feature>
<feature type="compositionally biased region" description="Basic and acidic residues" evidence="9">
    <location>
        <begin position="730"/>
        <end position="746"/>
    </location>
</feature>
<evidence type="ECO:0008006" key="14">
    <source>
        <dbReference type="Google" id="ProtNLM"/>
    </source>
</evidence>
<feature type="domain" description="Helicase ATP-binding" evidence="10">
    <location>
        <begin position="792"/>
        <end position="994"/>
    </location>
</feature>
<keyword evidence="5" id="KW-0347">Helicase</keyword>
<keyword evidence="13" id="KW-1185">Reference proteome</keyword>
<organism evidence="12 13">
    <name type="scientific">Penicillium solitum</name>
    <dbReference type="NCBI Taxonomy" id="60172"/>
    <lineage>
        <taxon>Eukaryota</taxon>
        <taxon>Fungi</taxon>
        <taxon>Dikarya</taxon>
        <taxon>Ascomycota</taxon>
        <taxon>Pezizomycotina</taxon>
        <taxon>Eurotiomycetes</taxon>
        <taxon>Eurotiomycetidae</taxon>
        <taxon>Eurotiales</taxon>
        <taxon>Aspergillaceae</taxon>
        <taxon>Penicillium</taxon>
    </lineage>
</organism>
<evidence type="ECO:0000259" key="10">
    <source>
        <dbReference type="PROSITE" id="PS51192"/>
    </source>
</evidence>
<keyword evidence="8" id="KW-0539">Nucleus</keyword>
<protein>
    <recommendedName>
        <fullName evidence="14">Helicase ATP-binding domain-containing protein</fullName>
    </recommendedName>
</protein>
<dbReference type="Pfam" id="PF24580">
    <property type="entry name" value="DUF7607"/>
    <property type="match status" value="1"/>
</dbReference>
<feature type="compositionally biased region" description="Basic and acidic residues" evidence="9">
    <location>
        <begin position="401"/>
        <end position="417"/>
    </location>
</feature>
<dbReference type="GO" id="GO:0004386">
    <property type="term" value="F:helicase activity"/>
    <property type="evidence" value="ECO:0007669"/>
    <property type="project" value="UniProtKB-KW"/>
</dbReference>